<keyword evidence="1" id="KW-1133">Transmembrane helix</keyword>
<evidence type="ECO:0000256" key="1">
    <source>
        <dbReference type="SAM" id="Phobius"/>
    </source>
</evidence>
<sequence length="114" mass="13731">MQRRRFCMTQTMFLYKYFFAFIIKEFILSSFNWQPILIQHYITVTIKKVWPRYTTGLLTHWYSSIPFSLPKCITTAFTFICSFFVFLTGTSNQPQRIHPLHRVMHISLRPDTPL</sequence>
<dbReference type="AlphaFoldDB" id="A0AAV3KCG3"/>
<evidence type="ECO:0000313" key="3">
    <source>
        <dbReference type="Proteomes" id="UP000017142"/>
    </source>
</evidence>
<dbReference type="EMBL" id="AMWE01000002">
    <property type="protein sequence ID" value="ERO58183.1"/>
    <property type="molecule type" value="Genomic_DNA"/>
</dbReference>
<feature type="transmembrane region" description="Helical" evidence="1">
    <location>
        <begin position="12"/>
        <end position="31"/>
    </location>
</feature>
<reference evidence="3" key="1">
    <citation type="journal article" date="2013" name="Diversity">
        <title>Genome Sequence of Dickeya solani, a New soft Rot Pathogen of Potato, Suggests its Emergence May Be Related to a Novel Combination of Non-Ribosomal Peptide/Polyketide Synthetase Clusters.</title>
        <authorList>
            <person name="Garlant L."/>
            <person name="Koskinen P."/>
            <person name="Rouhiainen L."/>
            <person name="Laine P."/>
            <person name="Paulin L."/>
            <person name="Auvinen P."/>
            <person name="Holm L."/>
            <person name="Pirhonen M."/>
        </authorList>
    </citation>
    <scope>NUCLEOTIDE SEQUENCE [LARGE SCALE GENOMIC DNA]</scope>
    <source>
        <strain evidence="3">D s0432-1</strain>
    </source>
</reference>
<organism evidence="2 3">
    <name type="scientific">Dickeya solani D s0432-1</name>
    <dbReference type="NCBI Taxonomy" id="1231725"/>
    <lineage>
        <taxon>Bacteria</taxon>
        <taxon>Pseudomonadati</taxon>
        <taxon>Pseudomonadota</taxon>
        <taxon>Gammaproteobacteria</taxon>
        <taxon>Enterobacterales</taxon>
        <taxon>Pectobacteriaceae</taxon>
        <taxon>Dickeya</taxon>
    </lineage>
</organism>
<gene>
    <name evidence="2" type="ORF">A544_1358</name>
</gene>
<keyword evidence="1" id="KW-0472">Membrane</keyword>
<name>A0AAV3KCG3_9GAMM</name>
<comment type="caution">
    <text evidence="2">The sequence shown here is derived from an EMBL/GenBank/DDBJ whole genome shotgun (WGS) entry which is preliminary data.</text>
</comment>
<proteinExistence type="predicted"/>
<evidence type="ECO:0000313" key="2">
    <source>
        <dbReference type="EMBL" id="ERO58183.1"/>
    </source>
</evidence>
<feature type="transmembrane region" description="Helical" evidence="1">
    <location>
        <begin position="67"/>
        <end position="87"/>
    </location>
</feature>
<protein>
    <submittedName>
        <fullName evidence="2">Uncharacterized protein</fullName>
    </submittedName>
</protein>
<accession>A0AAV3KCG3</accession>
<dbReference type="Proteomes" id="UP000017142">
    <property type="component" value="Unassembled WGS sequence"/>
</dbReference>
<keyword evidence="1" id="KW-0812">Transmembrane</keyword>